<dbReference type="FunFam" id="3.40.50.720:FF:000191">
    <property type="entry name" value="Methylglyoxal reductase (NADPH-dependent)"/>
    <property type="match status" value="1"/>
</dbReference>
<keyword evidence="3" id="KW-0732">Signal</keyword>
<evidence type="ECO:0000256" key="3">
    <source>
        <dbReference type="SAM" id="SignalP"/>
    </source>
</evidence>
<dbReference type="InterPro" id="IPR001509">
    <property type="entry name" value="Epimerase_deHydtase"/>
</dbReference>
<evidence type="ECO:0000256" key="1">
    <source>
        <dbReference type="ARBA" id="ARBA00023002"/>
    </source>
</evidence>
<evidence type="ECO:0000256" key="2">
    <source>
        <dbReference type="ARBA" id="ARBA00023445"/>
    </source>
</evidence>
<feature type="domain" description="NAD-dependent epimerase/dehydratase" evidence="4">
    <location>
        <begin position="3"/>
        <end position="260"/>
    </location>
</feature>
<organism evidence="5 6">
    <name type="scientific">Hyaloscypha variabilis (strain UAMH 11265 / GT02V1 / F)</name>
    <name type="common">Meliniomyces variabilis</name>
    <dbReference type="NCBI Taxonomy" id="1149755"/>
    <lineage>
        <taxon>Eukaryota</taxon>
        <taxon>Fungi</taxon>
        <taxon>Dikarya</taxon>
        <taxon>Ascomycota</taxon>
        <taxon>Pezizomycotina</taxon>
        <taxon>Leotiomycetes</taxon>
        <taxon>Helotiales</taxon>
        <taxon>Hyaloscyphaceae</taxon>
        <taxon>Hyaloscypha</taxon>
        <taxon>Hyaloscypha variabilis</taxon>
    </lineage>
</organism>
<dbReference type="InterPro" id="IPR050425">
    <property type="entry name" value="NAD(P)_dehydrat-like"/>
</dbReference>
<dbReference type="Proteomes" id="UP000235786">
    <property type="component" value="Unassembled WGS sequence"/>
</dbReference>
<dbReference type="InterPro" id="IPR036291">
    <property type="entry name" value="NAD(P)-bd_dom_sf"/>
</dbReference>
<dbReference type="PANTHER" id="PTHR10366:SF564">
    <property type="entry name" value="STEROL-4-ALPHA-CARBOXYLATE 3-DEHYDROGENASE, DECARBOXYLATING"/>
    <property type="match status" value="1"/>
</dbReference>
<proteinExistence type="inferred from homology"/>
<evidence type="ECO:0000313" key="6">
    <source>
        <dbReference type="Proteomes" id="UP000235786"/>
    </source>
</evidence>
<dbReference type="Pfam" id="PF01370">
    <property type="entry name" value="Epimerase"/>
    <property type="match status" value="1"/>
</dbReference>
<comment type="similarity">
    <text evidence="2">Belongs to the NAD(P)-dependent epimerase/dehydratase family. Dihydroflavonol-4-reductase subfamily.</text>
</comment>
<dbReference type="PANTHER" id="PTHR10366">
    <property type="entry name" value="NAD DEPENDENT EPIMERASE/DEHYDRATASE"/>
    <property type="match status" value="1"/>
</dbReference>
<evidence type="ECO:0000313" key="5">
    <source>
        <dbReference type="EMBL" id="PMD43559.1"/>
    </source>
</evidence>
<accession>A0A2J6RYH0</accession>
<keyword evidence="6" id="KW-1185">Reference proteome</keyword>
<keyword evidence="1" id="KW-0560">Oxidoreductase</keyword>
<protein>
    <submittedName>
        <fullName evidence="5">NAD(P)-binding protein</fullName>
    </submittedName>
</protein>
<evidence type="ECO:0000259" key="4">
    <source>
        <dbReference type="Pfam" id="PF01370"/>
    </source>
</evidence>
<dbReference type="EMBL" id="KZ613942">
    <property type="protein sequence ID" value="PMD43559.1"/>
    <property type="molecule type" value="Genomic_DNA"/>
</dbReference>
<name>A0A2J6RYH0_HYAVF</name>
<dbReference type="SUPFAM" id="SSF51735">
    <property type="entry name" value="NAD(P)-binding Rossmann-fold domains"/>
    <property type="match status" value="1"/>
</dbReference>
<dbReference type="GO" id="GO:0016616">
    <property type="term" value="F:oxidoreductase activity, acting on the CH-OH group of donors, NAD or NADP as acceptor"/>
    <property type="evidence" value="ECO:0007669"/>
    <property type="project" value="TreeGrafter"/>
</dbReference>
<reference evidence="5 6" key="1">
    <citation type="submission" date="2016-04" db="EMBL/GenBank/DDBJ databases">
        <title>A degradative enzymes factory behind the ericoid mycorrhizal symbiosis.</title>
        <authorList>
            <consortium name="DOE Joint Genome Institute"/>
            <person name="Martino E."/>
            <person name="Morin E."/>
            <person name="Grelet G."/>
            <person name="Kuo A."/>
            <person name="Kohler A."/>
            <person name="Daghino S."/>
            <person name="Barry K."/>
            <person name="Choi C."/>
            <person name="Cichocki N."/>
            <person name="Clum A."/>
            <person name="Copeland A."/>
            <person name="Hainaut M."/>
            <person name="Haridas S."/>
            <person name="Labutti K."/>
            <person name="Lindquist E."/>
            <person name="Lipzen A."/>
            <person name="Khouja H.-R."/>
            <person name="Murat C."/>
            <person name="Ohm R."/>
            <person name="Olson A."/>
            <person name="Spatafora J."/>
            <person name="Veneault-Fourrey C."/>
            <person name="Henrissat B."/>
            <person name="Grigoriev I."/>
            <person name="Martin F."/>
            <person name="Perotto S."/>
        </authorList>
    </citation>
    <scope>NUCLEOTIDE SEQUENCE [LARGE SCALE GENOMIC DNA]</scope>
    <source>
        <strain evidence="5 6">F</strain>
    </source>
</reference>
<gene>
    <name evidence="5" type="ORF">L207DRAFT_621242</name>
</gene>
<dbReference type="AlphaFoldDB" id="A0A2J6RYH0"/>
<dbReference type="OrthoDB" id="2735536at2759"/>
<dbReference type="STRING" id="1149755.A0A2J6RYH0"/>
<dbReference type="Gene3D" id="3.40.50.720">
    <property type="entry name" value="NAD(P)-binding Rossmann-like Domain"/>
    <property type="match status" value="1"/>
</dbReference>
<feature type="signal peptide" evidence="3">
    <location>
        <begin position="1"/>
        <end position="18"/>
    </location>
</feature>
<feature type="chain" id="PRO_5014430730" evidence="3">
    <location>
        <begin position="19"/>
        <end position="341"/>
    </location>
</feature>
<dbReference type="CDD" id="cd05227">
    <property type="entry name" value="AR_SDR_e"/>
    <property type="match status" value="1"/>
</dbReference>
<sequence>MRVLLTGASGFISAHILATLLDYGHDVVATVRSDEKAAKIKQSYSHLPDGRLRFAIVADVSSPEAFDEAAQRDPPLDAVIHTASPFHFNIEDPKDFLDPAIKGTIRLLNAIKKGAPKVKRVILTSSFAAIIDLGRPKNGAGYVYSEKDWNPVTIEEVLQDPTNAYRAYRASKTFSQRAAWEFMEKEKPNFALTTMCPPFVFGPTVFPLTGSESLNTSNHLTRDFLRGNFKDKIPETGDFIWVDVRDLALGHVRAMEIEEAANKRFFITAGYFNNRQIADAIRKHYPEYKEMLPTENAPGGGFPEDGLLGYDNRQTINILRIRFRSIETCIVDSVASFKDII</sequence>